<dbReference type="EMBL" id="JAPDOG010000021">
    <property type="protein sequence ID" value="MCW3783550.1"/>
    <property type="molecule type" value="Genomic_DNA"/>
</dbReference>
<evidence type="ECO:0000313" key="2">
    <source>
        <dbReference type="EMBL" id="MCW3783550.1"/>
    </source>
</evidence>
<dbReference type="InterPro" id="IPR027065">
    <property type="entry name" value="Lon_Prtase"/>
</dbReference>
<reference evidence="2 3" key="1">
    <citation type="submission" date="2022-10" db="EMBL/GenBank/DDBJ databases">
        <title>Defluviimonas sp. CAU 1641 isolated from mud.</title>
        <authorList>
            <person name="Kim W."/>
        </authorList>
    </citation>
    <scope>NUCLEOTIDE SEQUENCE [LARGE SCALE GENOMIC DNA]</scope>
    <source>
        <strain evidence="2 3">CAU 1641</strain>
    </source>
</reference>
<proteinExistence type="predicted"/>
<dbReference type="InterPro" id="IPR027417">
    <property type="entry name" value="P-loop_NTPase"/>
</dbReference>
<dbReference type="Gene3D" id="3.40.50.300">
    <property type="entry name" value="P-loop containing nucleotide triphosphate hydrolases"/>
    <property type="match status" value="1"/>
</dbReference>
<evidence type="ECO:0000313" key="3">
    <source>
        <dbReference type="Proteomes" id="UP001207582"/>
    </source>
</evidence>
<protein>
    <submittedName>
        <fullName evidence="2">AAA family ATPase</fullName>
    </submittedName>
</protein>
<name>A0ABT3J7Z5_9RHOB</name>
<dbReference type="InterPro" id="IPR003593">
    <property type="entry name" value="AAA+_ATPase"/>
</dbReference>
<accession>A0ABT3J7Z5</accession>
<dbReference type="PANTHER" id="PTHR43718:SF2">
    <property type="entry name" value="LON PROTEASE HOMOLOG, MITOCHONDRIAL"/>
    <property type="match status" value="1"/>
</dbReference>
<dbReference type="InterPro" id="IPR003959">
    <property type="entry name" value="ATPase_AAA_core"/>
</dbReference>
<dbReference type="Proteomes" id="UP001207582">
    <property type="component" value="Unassembled WGS sequence"/>
</dbReference>
<evidence type="ECO:0000259" key="1">
    <source>
        <dbReference type="SMART" id="SM00382"/>
    </source>
</evidence>
<dbReference type="RefSeq" id="WP_264772995.1">
    <property type="nucleotide sequence ID" value="NZ_JAPDOG010000021.1"/>
</dbReference>
<feature type="domain" description="AAA+ ATPase" evidence="1">
    <location>
        <begin position="165"/>
        <end position="316"/>
    </location>
</feature>
<dbReference type="SMART" id="SM00382">
    <property type="entry name" value="AAA"/>
    <property type="match status" value="1"/>
</dbReference>
<keyword evidence="3" id="KW-1185">Reference proteome</keyword>
<dbReference type="SUPFAM" id="SSF52540">
    <property type="entry name" value="P-loop containing nucleoside triphosphate hydrolases"/>
    <property type="match status" value="1"/>
</dbReference>
<comment type="caution">
    <text evidence="2">The sequence shown here is derived from an EMBL/GenBank/DDBJ whole genome shotgun (WGS) entry which is preliminary data.</text>
</comment>
<dbReference type="Pfam" id="PF00004">
    <property type="entry name" value="AAA"/>
    <property type="match status" value="1"/>
</dbReference>
<gene>
    <name evidence="2" type="ORF">OM960_18585</name>
</gene>
<organism evidence="2 3">
    <name type="scientific">Defluviimonas salinarum</name>
    <dbReference type="NCBI Taxonomy" id="2992147"/>
    <lineage>
        <taxon>Bacteria</taxon>
        <taxon>Pseudomonadati</taxon>
        <taxon>Pseudomonadota</taxon>
        <taxon>Alphaproteobacteria</taxon>
        <taxon>Rhodobacterales</taxon>
        <taxon>Paracoccaceae</taxon>
        <taxon>Albidovulum</taxon>
    </lineage>
</organism>
<sequence length="378" mass="41366">MERRHPIVQFIRHSCRSQADLRHRVRDRIIERQRAAMRPEAEAWLEEARRAHERDHPGRPFPSGIADCPFLPYDLTDAQAARLGSAARRVWSWLPPETRLHGKIDADEKAALAALSKSARAVHLTEAEIDVAFAGIHAQAPWLARLTETAWTEARRRACRGLPAGFGPLLVLGPPGIGKTRWARAAAAALGVPFGEVDAGATGGVFGVQGTETGWGTANPGALVRLMLDRRIANPVFLVDELDAGDGRTDTTKGSLPGLHRVLLGLVEPMTARAWRCPYFQLPFDMASVSWVMTSNTAGQIHQPLLDRLTVVELPDLSAAQLAGFARGEATARLGAEIAEIIAAEILRRARSGQRQSLRHVTRMIERAEAVLDQPILQ</sequence>
<dbReference type="PANTHER" id="PTHR43718">
    <property type="entry name" value="LON PROTEASE"/>
    <property type="match status" value="1"/>
</dbReference>